<reference evidence="1" key="1">
    <citation type="submission" date="2016-04" db="EMBL/GenBank/DDBJ databases">
        <authorList>
            <person name="Tabuchi Yagui T.R."/>
        </authorList>
    </citation>
    <scope>NUCLEOTIDE SEQUENCE [LARGE SCALE GENOMIC DNA]</scope>
    <source>
        <strain evidence="1">NIES-26</strain>
    </source>
</reference>
<name>A0A367RWD0_9NOSO</name>
<evidence type="ECO:0000313" key="2">
    <source>
        <dbReference type="Proteomes" id="UP000252107"/>
    </source>
</evidence>
<comment type="caution">
    <text evidence="1">The sequence shown here is derived from an EMBL/GenBank/DDBJ whole genome shotgun (WGS) entry which is preliminary data.</text>
</comment>
<dbReference type="AlphaFoldDB" id="A0A367RWD0"/>
<dbReference type="EMBL" id="LXQD01000035">
    <property type="protein sequence ID" value="RCJ40926.1"/>
    <property type="molecule type" value="Genomic_DNA"/>
</dbReference>
<evidence type="ECO:0000313" key="1">
    <source>
        <dbReference type="EMBL" id="RCJ40926.1"/>
    </source>
</evidence>
<sequence>MKQSTEAYYRQTYQAVAGEVSNRRWRNLRGELERSGMTITVSTLRMFAKFKNQFPRTPITKQALKTYERFQQDYQDTQEFSGNELLEILRKIKPNVTDRMLINAFYKSCLHFSKQKIYSYSEACKVVFFTTITRSK</sequence>
<protein>
    <submittedName>
        <fullName evidence="1">Uncharacterized protein</fullName>
    </submittedName>
</protein>
<proteinExistence type="predicted"/>
<accession>A0A367RWD0</accession>
<dbReference type="Proteomes" id="UP000252107">
    <property type="component" value="Unassembled WGS sequence"/>
</dbReference>
<organism evidence="1 2">
    <name type="scientific">Nostoc minutum NIES-26</name>
    <dbReference type="NCBI Taxonomy" id="1844469"/>
    <lineage>
        <taxon>Bacteria</taxon>
        <taxon>Bacillati</taxon>
        <taxon>Cyanobacteriota</taxon>
        <taxon>Cyanophyceae</taxon>
        <taxon>Nostocales</taxon>
        <taxon>Nostocaceae</taxon>
        <taxon>Nostoc</taxon>
    </lineage>
</organism>
<keyword evidence="2" id="KW-1185">Reference proteome</keyword>
<gene>
    <name evidence="1" type="ORF">A6770_36930</name>
</gene>